<evidence type="ECO:0000313" key="3">
    <source>
        <dbReference type="Proteomes" id="UP000037035"/>
    </source>
</evidence>
<proteinExistence type="predicted"/>
<sequence length="117" mass="13550">QFFSQGFFTSTKKYDVGNQMLMMIHKSSRQSAMWQREQRELQLDRDALDQRARESKLQAAQKDEDQRAARQEAMQIWMDEACRFEATQAAAEKSWMVFESTMLSFIANLGRGRAGGS</sequence>
<feature type="non-terminal residue" evidence="2">
    <location>
        <position position="1"/>
    </location>
</feature>
<organism evidence="2 3">
    <name type="scientific">Puccinia sorghi</name>
    <dbReference type="NCBI Taxonomy" id="27349"/>
    <lineage>
        <taxon>Eukaryota</taxon>
        <taxon>Fungi</taxon>
        <taxon>Dikarya</taxon>
        <taxon>Basidiomycota</taxon>
        <taxon>Pucciniomycotina</taxon>
        <taxon>Pucciniomycetes</taxon>
        <taxon>Pucciniales</taxon>
        <taxon>Pucciniaceae</taxon>
        <taxon>Puccinia</taxon>
    </lineage>
</organism>
<dbReference type="VEuPathDB" id="FungiDB:VP01_10155g1"/>
<evidence type="ECO:0000256" key="1">
    <source>
        <dbReference type="SAM" id="MobiDB-lite"/>
    </source>
</evidence>
<dbReference type="Proteomes" id="UP000037035">
    <property type="component" value="Unassembled WGS sequence"/>
</dbReference>
<comment type="caution">
    <text evidence="2">The sequence shown here is derived from an EMBL/GenBank/DDBJ whole genome shotgun (WGS) entry which is preliminary data.</text>
</comment>
<dbReference type="EMBL" id="LAVV01000172">
    <property type="protein sequence ID" value="KNZ64564.1"/>
    <property type="molecule type" value="Genomic_DNA"/>
</dbReference>
<keyword evidence="3" id="KW-1185">Reference proteome</keyword>
<feature type="region of interest" description="Disordered" evidence="1">
    <location>
        <begin position="45"/>
        <end position="70"/>
    </location>
</feature>
<dbReference type="AlphaFoldDB" id="A0A0L6VVA0"/>
<reference evidence="2 3" key="1">
    <citation type="submission" date="2015-08" db="EMBL/GenBank/DDBJ databases">
        <title>Next Generation Sequencing and Analysis of the Genome of Puccinia sorghi L Schw, the Causal Agent of Maize Common Rust.</title>
        <authorList>
            <person name="Rochi L."/>
            <person name="Burguener G."/>
            <person name="Darino M."/>
            <person name="Turjanski A."/>
            <person name="Kreff E."/>
            <person name="Dieguez M.J."/>
            <person name="Sacco F."/>
        </authorList>
    </citation>
    <scope>NUCLEOTIDE SEQUENCE [LARGE SCALE GENOMIC DNA]</scope>
    <source>
        <strain evidence="2 3">RO10H11247</strain>
    </source>
</reference>
<protein>
    <submittedName>
        <fullName evidence="2">Uncharacterized protein</fullName>
    </submittedName>
</protein>
<evidence type="ECO:0000313" key="2">
    <source>
        <dbReference type="EMBL" id="KNZ64564.1"/>
    </source>
</evidence>
<name>A0A0L6VVA0_9BASI</name>
<gene>
    <name evidence="2" type="ORF">VP01_10155g1</name>
</gene>
<accession>A0A0L6VVA0</accession>